<dbReference type="PANTHER" id="PTHR23248">
    <property type="entry name" value="PHOSPHOLIPID SCRAMBLASE-RELATED"/>
    <property type="match status" value="1"/>
</dbReference>
<dbReference type="PANTHER" id="PTHR23248:SF28">
    <property type="entry name" value="PHOSPHOLIPID SCRAMBLASE 4"/>
    <property type="match status" value="1"/>
</dbReference>
<keyword evidence="3" id="KW-1185">Reference proteome</keyword>
<dbReference type="RefSeq" id="XP_010856594.1">
    <property type="nucleotide sequence ID" value="XM_010858292.1"/>
</dbReference>
<dbReference type="Proteomes" id="UP000515208">
    <property type="component" value="Unplaced"/>
</dbReference>
<dbReference type="KEGG" id="bbis:105001845"/>
<dbReference type="OrthoDB" id="191150at2759"/>
<comment type="similarity">
    <text evidence="1">Belongs to the phospholipid scramblase family.</text>
</comment>
<evidence type="ECO:0000313" key="3">
    <source>
        <dbReference type="Proteomes" id="UP000515208"/>
    </source>
</evidence>
<sequence>MTKQLAQQTRSIAELSLVLAQNYQPFRTLVVEEARCTKLSFMLEGISQHALHHQTARNFTKAPSRGRASKDCWPRLRSSQRRGGAGRALREGPFPHPAPGPRPSPTGLFGFSFQNPSLPFPFCRPTPLSSSADKIRPWARRPGCRANGWPAVSGAGRTESGVAGAQSRGSRPADSTARGVLGSIRPAAHPQAVSEVLGRREGAISGAGWGSLSHPPGSEVGRRGLGTEALLGRRSLLRRSCPASLRPFPASPARDWAPLGSRAALPAAPHSAGNPGQVDSQVKGFVVTSGRAFLAEGRENPSLLHSDIVPTAPKKPADETENQITSPDPRPGAPPEYSSSFVPGPPGLAIPPPAGYPGGLPMGYYGPHHPSTFPLYMQTGSIRPIQYQPGKYPAPQSSAPVVWMPVPTPIPHCPPGLECLAQLDNIHVLQHFEPLEMITGFETNNRYDIKNNTGQMVYFVTEDTDDYTRNAYRTLRPFVLRVTDCMGREVMTMQRPFRCTCCCFCCPSARQELEVQCPPGVTIGFVAEHWNLCRAVYSLQNEKKEDMMGVLGPCSTYGCGSDSVFEILSLDGVSIIGSITRKWNGVLSAMSDADHFEIHFPLDLDVTMKAMIFGACFLIDFMYFESSPPQHSNIHHH</sequence>
<evidence type="ECO:0000313" key="4">
    <source>
        <dbReference type="RefSeq" id="XP_010856594.1"/>
    </source>
</evidence>
<name>A0A6P3IWK0_BISBB</name>
<gene>
    <name evidence="4" type="primary">PLSCR4</name>
</gene>
<feature type="region of interest" description="Disordered" evidence="2">
    <location>
        <begin position="297"/>
        <end position="348"/>
    </location>
</feature>
<reference evidence="4" key="1">
    <citation type="submission" date="2025-08" db="UniProtKB">
        <authorList>
            <consortium name="RefSeq"/>
        </authorList>
    </citation>
    <scope>IDENTIFICATION</scope>
    <source>
        <tissue evidence="4">Blood</tissue>
    </source>
</reference>
<feature type="compositionally biased region" description="Pro residues" evidence="2">
    <location>
        <begin position="94"/>
        <end position="104"/>
    </location>
</feature>
<dbReference type="Pfam" id="PF03803">
    <property type="entry name" value="Scramblase"/>
    <property type="match status" value="1"/>
</dbReference>
<dbReference type="CTD" id="57088"/>
<organism evidence="3 4">
    <name type="scientific">Bison bison bison</name>
    <name type="common">North American plains bison</name>
    <dbReference type="NCBI Taxonomy" id="43346"/>
    <lineage>
        <taxon>Eukaryota</taxon>
        <taxon>Metazoa</taxon>
        <taxon>Chordata</taxon>
        <taxon>Craniata</taxon>
        <taxon>Vertebrata</taxon>
        <taxon>Euteleostomi</taxon>
        <taxon>Mammalia</taxon>
        <taxon>Eutheria</taxon>
        <taxon>Laurasiatheria</taxon>
        <taxon>Artiodactyla</taxon>
        <taxon>Ruminantia</taxon>
        <taxon>Pecora</taxon>
        <taxon>Bovidae</taxon>
        <taxon>Bovinae</taxon>
        <taxon>Bison</taxon>
    </lineage>
</organism>
<feature type="region of interest" description="Disordered" evidence="2">
    <location>
        <begin position="149"/>
        <end position="178"/>
    </location>
</feature>
<feature type="region of interest" description="Disordered" evidence="2">
    <location>
        <begin position="57"/>
        <end position="106"/>
    </location>
</feature>
<dbReference type="AlphaFoldDB" id="A0A6P3IWK0"/>
<protein>
    <submittedName>
        <fullName evidence="4">Phospholipid scramblase 4</fullName>
    </submittedName>
</protein>
<evidence type="ECO:0000256" key="1">
    <source>
        <dbReference type="ARBA" id="ARBA00005350"/>
    </source>
</evidence>
<evidence type="ECO:0000256" key="2">
    <source>
        <dbReference type="SAM" id="MobiDB-lite"/>
    </source>
</evidence>
<dbReference type="InterPro" id="IPR005552">
    <property type="entry name" value="Scramblase"/>
</dbReference>
<proteinExistence type="inferred from homology"/>
<dbReference type="GeneID" id="105001845"/>
<dbReference type="GO" id="GO:0017128">
    <property type="term" value="F:phospholipid scramblase activity"/>
    <property type="evidence" value="ECO:0007669"/>
    <property type="project" value="InterPro"/>
</dbReference>
<dbReference type="GO" id="GO:0005886">
    <property type="term" value="C:plasma membrane"/>
    <property type="evidence" value="ECO:0007669"/>
    <property type="project" value="TreeGrafter"/>
</dbReference>
<accession>A0A6P3IWK0</accession>